<evidence type="ECO:0000313" key="6">
    <source>
        <dbReference type="EnsemblPlants" id="AUR62011777-RA:cds"/>
    </source>
</evidence>
<sequence>MAPPNNPIVPKFSLTRADSLDQYFSLSDDGKFSVKGVTLLSEIPSNVSFTEFNSICNYSESDAPFPLLQRVQSTSHRGGFFGFDVEEPADRMINSLGKFHDRSFLSIFRFKTWWSTQWVGKCGSDLQMETQWMLLEIPEVKAYALIVPLIEGGFRAALNPGDDGHVMLCAESGSSKVRESTFKAIAYVHVCDNPYNIMKEAFSAIRVHLNTFKVLEEKGTPSILDKFGWCTWDAFYLSVEPKGVFHGVDEFSKAGLSVRFLIIDDGWQSVNCDEDDDLDEDRKSLVLGGEQMTARLHRFEEGEKFRKYKGGLLLGPNSPPYNPMKPKMIISKAIEIEHAEKDRKRAIQSGDTDLSTLDDKIQMLKQELDELMGGENENKHENEASDHNSSSDEVEEYGMKAFTKDLRTKFKGLDDIWVWHALCGAWGGVRPETTHLNASVIPCKLSPSLAGTMDDLAVDKIVEGGIGLVHPDQAAELYDSMHSYLASVGITGVKVDVIQTLEYVSEQFGGRVELAKKYYDGLSKSLEKNFNGTNLLSSMEQCNDFLLLGTKQISMGRVGDDFWFQDPNGDPNGVFWLQGVHMIHCSYNSLWMGQIFHPDWDMFQSDHVCAKFHAGSRAICGGPIYVSDSLGGHDFDLLKKLVHPDGTIPKCQNFALPTRDVLFKNPLFDQESILKIWNFNKYGAVIGAFNCQGAGWDRQERRIKGYKECYKTMEGAVHVKDIEWDQTLEGLEMGFAEEYVVYLNQEDSLHLVTLESDPIHVVLDPSSFEIFSFVPVKVLGQDVKFAAIGLTNMFNSGGTIQELEFMDSSAKMKIKGGGCLLAYSNEEPKKCIVNGEEVAFEWSNDQNKLVFDLSWIEEADGVSEVIVQY</sequence>
<reference evidence="6" key="2">
    <citation type="submission" date="2021-03" db="UniProtKB">
        <authorList>
            <consortium name="EnsemblPlants"/>
        </authorList>
    </citation>
    <scope>IDENTIFICATION</scope>
</reference>
<dbReference type="InterPro" id="IPR017853">
    <property type="entry name" value="GH"/>
</dbReference>
<evidence type="ECO:0000313" key="7">
    <source>
        <dbReference type="Proteomes" id="UP000596660"/>
    </source>
</evidence>
<keyword evidence="7" id="KW-1185">Reference proteome</keyword>
<dbReference type="PANTHER" id="PTHR31268">
    <property type="match status" value="1"/>
</dbReference>
<dbReference type="OrthoDB" id="4664297at2759"/>
<evidence type="ECO:0000256" key="2">
    <source>
        <dbReference type="ARBA" id="ARBA00012708"/>
    </source>
</evidence>
<proteinExistence type="inferred from homology"/>
<dbReference type="EC" id="2.4.1.82" evidence="2"/>
<dbReference type="InterPro" id="IPR013785">
    <property type="entry name" value="Aldolase_TIM"/>
</dbReference>
<dbReference type="SUPFAM" id="SSF51445">
    <property type="entry name" value="(Trans)glycosidases"/>
    <property type="match status" value="2"/>
</dbReference>
<accession>A0A803LF21</accession>
<protein>
    <recommendedName>
        <fullName evidence="2">galactinol--sucrose galactosyltransferase</fullName>
        <ecNumber evidence="2">2.4.1.82</ecNumber>
    </recommendedName>
</protein>
<dbReference type="Gene3D" id="3.20.20.70">
    <property type="entry name" value="Aldolase class I"/>
    <property type="match status" value="1"/>
</dbReference>
<reference evidence="6" key="1">
    <citation type="journal article" date="2017" name="Nature">
        <title>The genome of Chenopodium quinoa.</title>
        <authorList>
            <person name="Jarvis D.E."/>
            <person name="Ho Y.S."/>
            <person name="Lightfoot D.J."/>
            <person name="Schmoeckel S.M."/>
            <person name="Li B."/>
            <person name="Borm T.J.A."/>
            <person name="Ohyanagi H."/>
            <person name="Mineta K."/>
            <person name="Michell C.T."/>
            <person name="Saber N."/>
            <person name="Kharbatia N.M."/>
            <person name="Rupper R.R."/>
            <person name="Sharp A.R."/>
            <person name="Dally N."/>
            <person name="Boughton B.A."/>
            <person name="Woo Y.H."/>
            <person name="Gao G."/>
            <person name="Schijlen E.G.W.M."/>
            <person name="Guo X."/>
            <person name="Momin A.A."/>
            <person name="Negrao S."/>
            <person name="Al-Babili S."/>
            <person name="Gehring C."/>
            <person name="Roessner U."/>
            <person name="Jung C."/>
            <person name="Murphy K."/>
            <person name="Arold S.T."/>
            <person name="Gojobori T."/>
            <person name="van der Linden C.G."/>
            <person name="van Loo E.N."/>
            <person name="Jellen E.N."/>
            <person name="Maughan P.J."/>
            <person name="Tester M."/>
        </authorList>
    </citation>
    <scope>NUCLEOTIDE SEQUENCE [LARGE SCALE GENOMIC DNA]</scope>
    <source>
        <strain evidence="6">cv. PI 614886</strain>
    </source>
</reference>
<name>A0A803LF21_CHEQI</name>
<dbReference type="AlphaFoldDB" id="A0A803LF21"/>
<feature type="region of interest" description="Disordered" evidence="5">
    <location>
        <begin position="375"/>
        <end position="395"/>
    </location>
</feature>
<dbReference type="Gramene" id="AUR62011777-RA">
    <property type="protein sequence ID" value="AUR62011777-RA:cds"/>
    <property type="gene ID" value="AUR62011777"/>
</dbReference>
<dbReference type="InterPro" id="IPR008811">
    <property type="entry name" value="Glycosyl_hydrolases_36"/>
</dbReference>
<dbReference type="OMA" id="MNSLGKF"/>
<dbReference type="GO" id="GO:0047274">
    <property type="term" value="F:galactinol-sucrose galactosyltransferase activity"/>
    <property type="evidence" value="ECO:0007669"/>
    <property type="project" value="UniProtKB-EC"/>
</dbReference>
<evidence type="ECO:0000256" key="3">
    <source>
        <dbReference type="ARBA" id="ARBA00023277"/>
    </source>
</evidence>
<evidence type="ECO:0000256" key="5">
    <source>
        <dbReference type="SAM" id="MobiDB-lite"/>
    </source>
</evidence>
<dbReference type="Pfam" id="PF05691">
    <property type="entry name" value="Raffinose_syn"/>
    <property type="match status" value="1"/>
</dbReference>
<keyword evidence="3" id="KW-0119">Carbohydrate metabolism</keyword>
<dbReference type="SMR" id="A0A803LF21"/>
<gene>
    <name evidence="6" type="primary">LOC110734267</name>
</gene>
<evidence type="ECO:0000256" key="4">
    <source>
        <dbReference type="ARBA" id="ARBA00049426"/>
    </source>
</evidence>
<comment type="catalytic activity">
    <reaction evidence="4">
        <text>alpha-D-galactosyl-(1-&gt;3)-1D-myo-inositol + sucrose = raffinose + myo-inositol</text>
        <dbReference type="Rhea" id="RHEA:20161"/>
        <dbReference type="ChEBI" id="CHEBI:16634"/>
        <dbReference type="ChEBI" id="CHEBI:17268"/>
        <dbReference type="ChEBI" id="CHEBI:17505"/>
        <dbReference type="ChEBI" id="CHEBI:17992"/>
        <dbReference type="EC" id="2.4.1.82"/>
    </reaction>
</comment>
<dbReference type="RefSeq" id="XP_021770039.1">
    <property type="nucleotide sequence ID" value="XM_021914347.1"/>
</dbReference>
<dbReference type="EnsemblPlants" id="AUR62011777-RA">
    <property type="protein sequence ID" value="AUR62011777-RA:cds"/>
    <property type="gene ID" value="AUR62011777"/>
</dbReference>
<evidence type="ECO:0000256" key="1">
    <source>
        <dbReference type="ARBA" id="ARBA00007240"/>
    </source>
</evidence>
<feature type="compositionally biased region" description="Basic and acidic residues" evidence="5">
    <location>
        <begin position="376"/>
        <end position="390"/>
    </location>
</feature>
<dbReference type="GeneID" id="110734267"/>
<dbReference type="PANTHER" id="PTHR31268:SF8">
    <property type="entry name" value="GALACTINOL--SUCROSE GALACTOSYLTRANSFERASE 4-RELATED"/>
    <property type="match status" value="1"/>
</dbReference>
<dbReference type="Proteomes" id="UP000596660">
    <property type="component" value="Unplaced"/>
</dbReference>
<organism evidence="6 7">
    <name type="scientific">Chenopodium quinoa</name>
    <name type="common">Quinoa</name>
    <dbReference type="NCBI Taxonomy" id="63459"/>
    <lineage>
        <taxon>Eukaryota</taxon>
        <taxon>Viridiplantae</taxon>
        <taxon>Streptophyta</taxon>
        <taxon>Embryophyta</taxon>
        <taxon>Tracheophyta</taxon>
        <taxon>Spermatophyta</taxon>
        <taxon>Magnoliopsida</taxon>
        <taxon>eudicotyledons</taxon>
        <taxon>Gunneridae</taxon>
        <taxon>Pentapetalae</taxon>
        <taxon>Caryophyllales</taxon>
        <taxon>Chenopodiaceae</taxon>
        <taxon>Chenopodioideae</taxon>
        <taxon>Atripliceae</taxon>
        <taxon>Chenopodium</taxon>
    </lineage>
</organism>
<comment type="similarity">
    <text evidence="1">Belongs to the glycosyl hydrolases 36 family.</text>
</comment>
<dbReference type="KEGG" id="cqi:110734267"/>